<dbReference type="PANTHER" id="PTHR35586:SF1">
    <property type="entry name" value="SLL1691 PROTEIN"/>
    <property type="match status" value="1"/>
</dbReference>
<name>A0A2L0EW61_SORCE</name>
<dbReference type="Proteomes" id="UP000238348">
    <property type="component" value="Chromosome"/>
</dbReference>
<dbReference type="AlphaFoldDB" id="A0A2L0EW61"/>
<accession>A0A2L0EW61</accession>
<sequence>MLHHSEDGWTAATSFEDVLDVNEEMLAVLAPHVPRFRFLLDDISRTSDEELRSRAMSAVGRLALFCFRHARRPDELIEQLAGWLDLVREVLRSPNGAAALAAIFRYILLRNEKRPPEEVVQTLLLIVGEEGRDAVVTAGEQLIERGRQEGLRKGRQEGQRDMLLKLLRGRFGALPDDAVARVQAADLPQLDRWFDRGLTAATLAEVLG</sequence>
<dbReference type="InterPro" id="IPR025587">
    <property type="entry name" value="DUF4351"/>
</dbReference>
<dbReference type="Pfam" id="PF14261">
    <property type="entry name" value="DUF4351"/>
    <property type="match status" value="1"/>
</dbReference>
<dbReference type="RefSeq" id="WP_104982166.1">
    <property type="nucleotide sequence ID" value="NZ_CP012673.1"/>
</dbReference>
<evidence type="ECO:0000259" key="1">
    <source>
        <dbReference type="Pfam" id="PF04754"/>
    </source>
</evidence>
<feature type="domain" description="DUF4351" evidence="2">
    <location>
        <begin position="153"/>
        <end position="192"/>
    </location>
</feature>
<feature type="domain" description="Transposase (putative) YhgA-like" evidence="1">
    <location>
        <begin position="2"/>
        <end position="89"/>
    </location>
</feature>
<organism evidence="3 4">
    <name type="scientific">Sorangium cellulosum</name>
    <name type="common">Polyangium cellulosum</name>
    <dbReference type="NCBI Taxonomy" id="56"/>
    <lineage>
        <taxon>Bacteria</taxon>
        <taxon>Pseudomonadati</taxon>
        <taxon>Myxococcota</taxon>
        <taxon>Polyangia</taxon>
        <taxon>Polyangiales</taxon>
        <taxon>Polyangiaceae</taxon>
        <taxon>Sorangium</taxon>
    </lineage>
</organism>
<evidence type="ECO:0000313" key="4">
    <source>
        <dbReference type="Proteomes" id="UP000238348"/>
    </source>
</evidence>
<reference evidence="3 4" key="1">
    <citation type="submission" date="2015-09" db="EMBL/GenBank/DDBJ databases">
        <title>Sorangium comparison.</title>
        <authorList>
            <person name="Zaburannyi N."/>
            <person name="Bunk B."/>
            <person name="Overmann J."/>
            <person name="Mueller R."/>
        </authorList>
    </citation>
    <scope>NUCLEOTIDE SEQUENCE [LARGE SCALE GENOMIC DNA]</scope>
    <source>
        <strain evidence="3 4">So ce26</strain>
    </source>
</reference>
<dbReference type="OrthoDB" id="9813385at2"/>
<gene>
    <name evidence="3" type="ORF">SOCE26_049440</name>
</gene>
<proteinExistence type="predicted"/>
<dbReference type="Pfam" id="PF04754">
    <property type="entry name" value="Transposase_31"/>
    <property type="match status" value="1"/>
</dbReference>
<dbReference type="PANTHER" id="PTHR35586">
    <property type="entry name" value="SLL1691 PROTEIN"/>
    <property type="match status" value="1"/>
</dbReference>
<dbReference type="EMBL" id="CP012673">
    <property type="protein sequence ID" value="AUX43495.1"/>
    <property type="molecule type" value="Genomic_DNA"/>
</dbReference>
<evidence type="ECO:0000313" key="3">
    <source>
        <dbReference type="EMBL" id="AUX43495.1"/>
    </source>
</evidence>
<dbReference type="InterPro" id="IPR006842">
    <property type="entry name" value="Transposase_31"/>
</dbReference>
<protein>
    <recommendedName>
        <fullName evidence="5">DUF4351 domain-containing protein</fullName>
    </recommendedName>
</protein>
<evidence type="ECO:0008006" key="5">
    <source>
        <dbReference type="Google" id="ProtNLM"/>
    </source>
</evidence>
<evidence type="ECO:0000259" key="2">
    <source>
        <dbReference type="Pfam" id="PF14261"/>
    </source>
</evidence>